<dbReference type="EMBL" id="LR796248">
    <property type="protein sequence ID" value="CAB4131044.1"/>
    <property type="molecule type" value="Genomic_DNA"/>
</dbReference>
<accession>A0A6J5L973</accession>
<organism evidence="1">
    <name type="scientific">uncultured Caudovirales phage</name>
    <dbReference type="NCBI Taxonomy" id="2100421"/>
    <lineage>
        <taxon>Viruses</taxon>
        <taxon>Duplodnaviria</taxon>
        <taxon>Heunggongvirae</taxon>
        <taxon>Uroviricota</taxon>
        <taxon>Caudoviricetes</taxon>
        <taxon>Peduoviridae</taxon>
        <taxon>Maltschvirus</taxon>
        <taxon>Maltschvirus maltsch</taxon>
    </lineage>
</organism>
<protein>
    <submittedName>
        <fullName evidence="1">Uncharacterized protein</fullName>
    </submittedName>
</protein>
<sequence>MTTYYWIGGAGNWSSTAKWSLSSGGGTAGVVPGAADTAVFDANSGLVGAVATVDTAVTITALQIAPSATVGFSTIALTASLTVTGLFSMSGTAGNQRFQIRGNTYGLAIDFSVGSASGLSDLDFRDLRVIGAAAPLSGTRIGNLRGVTGVTFSAAKTVYWNLAGAQNWSANGWAATSGGSPATTNFPLSQDTAVFDNTGSVTGTITMDAAIPYTGTVDMSARSSAMTLATTAFTIYGDWKNGSGTTLSGTAALTFSGRNTQSITSASKTFTQPITIDTYGGTVQLVDGLSIGANPITITNGTFTTNGQTISANSFSSSNSNVRTINLGASAITFVGANPIAFTTSTNMTFNAGTSTINCTNNGAVTINGGGLSFNNVSFTGTTAATHVMTGANTFANLTFTAPAAAGLMGCTFSANQTITGTLTCAGASAIRRIFLRSDTVGTQRTLTCAAVSGQDCDFRDIAIAGAAAPYNASTLRVGDCGGNSGITFPGAKTVYWNLGGTSASWSSTGWSNTSGGTPNVIYFPLAQDTATFDTGSVPTGNISIDANWNIGTFDASGRTGAMGLTNSGNSPVVYGNWKFGTGVSSVSTTGAITFSGRGTQTITSNGITFGCAVTIDSSTGTVQLSGDLTLNSARTLLLTSGTFDAGTANVNVGVFNSATATNTTLKMGTGTWTLSGTGSVWMSTNSVSSFSKGTANIVLSDTSTTARTFTGNNLSYNKLTIGGTTGISTLTITGNNQFTEIASTKTVAHTIDFGATTQTFGAWTATGTVGNVVTVSGTATLTIAGARVSGVDYLALGTTVISATSPGEFYAGANSTGGTNAILTAAPAAVTRYWRGGTGTWDATTTTNWSATSGGAGGASVPTSADAVIFDTLSNATAYTVTCTATQLRCAALTMAGPATGNLTWAGAAPLAIHGNTSIAATGVVGNFTGLITLSGSATGKTFSYATISSSNLFEVNGIGCGWTFTNLVGPLSTFTVTNGAINTGSTSFSCGAISSSNSNSRSITFGSGTISATSFSTSISTNLTFSAGTSTLSLSGTGANTLIGGLTFNNVTFTAITGNPTLATANTFANLTFAGRTAAGINVISFGADQTITGTLTLSAGTDATMRTLVASSVIGTPRTLTVGTFAAGSADFDFRDITIAGAAAPISGTRFGDCKGNTGITFGAGVPKYWNLIAGGNWGGAIAWATTSGGTPAINNFPLPQDTPTFTVVGLNNGISVTINANYNIGTIDMSARTTNTMTLATGTTTPTIYGNWINGSGCSFTGTGTITFAGRGSQTITSAGAAAFTQPFTINTPGGSVTLADAFSTSVANANAILLTAGTFDANGKNVTLSGATSGISSTNTNVRTIAFGSGSGLWTIAGTTPWNTGSTTNLTVTGTATIKMTSASTKTFSSGNFAYPNITLDQGGAGQLTISGNNTFKDIINTSGVASSINFGSNSTTLSQFTAAGTAGNLLTIFGTSAASPATLIYTGASTVGSDYLTINNIKAYPTTSTWYAGTHSTNGGSLGWYFSNAPAPSTGANYGFFFMFDPF</sequence>
<gene>
    <name evidence="1" type="ORF">UFOVP122_50</name>
</gene>
<evidence type="ECO:0000313" key="1">
    <source>
        <dbReference type="EMBL" id="CAB4131044.1"/>
    </source>
</evidence>
<reference evidence="1" key="1">
    <citation type="submission" date="2020-04" db="EMBL/GenBank/DDBJ databases">
        <authorList>
            <person name="Chiriac C."/>
            <person name="Salcher M."/>
            <person name="Ghai R."/>
            <person name="Kavagutti S V."/>
        </authorList>
    </citation>
    <scope>NUCLEOTIDE SEQUENCE</scope>
</reference>
<proteinExistence type="predicted"/>
<name>A0A6J5L973_9CAUD</name>